<dbReference type="InterPro" id="IPR036736">
    <property type="entry name" value="ACP-like_sf"/>
</dbReference>
<dbReference type="InterPro" id="IPR029063">
    <property type="entry name" value="SAM-dependent_MTases_sf"/>
</dbReference>
<feature type="domain" description="Carrier" evidence="11">
    <location>
        <begin position="2380"/>
        <end position="2454"/>
    </location>
</feature>
<dbReference type="Pfam" id="PF08242">
    <property type="entry name" value="Methyltransf_12"/>
    <property type="match status" value="1"/>
</dbReference>
<evidence type="ECO:0000259" key="11">
    <source>
        <dbReference type="PROSITE" id="PS50075"/>
    </source>
</evidence>
<organism evidence="14 15">
    <name type="scientific">Streptomyces luteireticuli</name>
    <dbReference type="NCBI Taxonomy" id="173858"/>
    <lineage>
        <taxon>Bacteria</taxon>
        <taxon>Bacillati</taxon>
        <taxon>Actinomycetota</taxon>
        <taxon>Actinomycetes</taxon>
        <taxon>Kitasatosporales</taxon>
        <taxon>Streptomycetaceae</taxon>
        <taxon>Streptomyces</taxon>
    </lineage>
</organism>
<dbReference type="SUPFAM" id="SSF53335">
    <property type="entry name" value="S-adenosyl-L-methionine-dependent methyltransferases"/>
    <property type="match status" value="1"/>
</dbReference>
<dbReference type="Pfam" id="PF08240">
    <property type="entry name" value="ADH_N"/>
    <property type="match status" value="1"/>
</dbReference>
<dbReference type="InterPro" id="IPR049551">
    <property type="entry name" value="PKS_DH_C"/>
</dbReference>
<dbReference type="InterPro" id="IPR057326">
    <property type="entry name" value="KR_dom"/>
</dbReference>
<evidence type="ECO:0000256" key="8">
    <source>
        <dbReference type="ARBA" id="ARBA00023315"/>
    </source>
</evidence>
<dbReference type="Gene3D" id="3.90.180.10">
    <property type="entry name" value="Medium-chain alcohol dehydrogenases, catalytic domain"/>
    <property type="match status" value="1"/>
</dbReference>
<dbReference type="InterPro" id="IPR013154">
    <property type="entry name" value="ADH-like_N"/>
</dbReference>
<dbReference type="PROSITE" id="PS00606">
    <property type="entry name" value="KS3_1"/>
    <property type="match status" value="1"/>
</dbReference>
<dbReference type="InterPro" id="IPR016036">
    <property type="entry name" value="Malonyl_transacylase_ACP-bd"/>
</dbReference>
<dbReference type="SMART" id="SM00829">
    <property type="entry name" value="PKS_ER"/>
    <property type="match status" value="1"/>
</dbReference>
<dbReference type="InterPro" id="IPR050091">
    <property type="entry name" value="PKS_NRPS_Biosynth_Enz"/>
</dbReference>
<dbReference type="Pfam" id="PF08659">
    <property type="entry name" value="KR"/>
    <property type="match status" value="1"/>
</dbReference>
<dbReference type="InterPro" id="IPR042104">
    <property type="entry name" value="PKS_dehydratase_sf"/>
</dbReference>
<dbReference type="SUPFAM" id="SSF47336">
    <property type="entry name" value="ACP-like"/>
    <property type="match status" value="1"/>
</dbReference>
<comment type="caution">
    <text evidence="9">Lacks conserved residue(s) required for the propagation of feature annotation.</text>
</comment>
<feature type="region of interest" description="Disordered" evidence="10">
    <location>
        <begin position="1758"/>
        <end position="1785"/>
    </location>
</feature>
<dbReference type="SMART" id="SM00825">
    <property type="entry name" value="PKS_KS"/>
    <property type="match status" value="1"/>
</dbReference>
<evidence type="ECO:0000259" key="12">
    <source>
        <dbReference type="PROSITE" id="PS52004"/>
    </source>
</evidence>
<dbReference type="PANTHER" id="PTHR43775">
    <property type="entry name" value="FATTY ACID SYNTHASE"/>
    <property type="match status" value="1"/>
</dbReference>
<dbReference type="InterPro" id="IPR036291">
    <property type="entry name" value="NAD(P)-bd_dom_sf"/>
</dbReference>
<dbReference type="SMART" id="SM01294">
    <property type="entry name" value="PKS_PP_betabranch"/>
    <property type="match status" value="1"/>
</dbReference>
<feature type="domain" description="Ketosynthase family 3 (KS3)" evidence="12">
    <location>
        <begin position="4"/>
        <end position="429"/>
    </location>
</feature>
<keyword evidence="4" id="KW-0808">Transferase</keyword>
<proteinExistence type="predicted"/>
<dbReference type="InterPro" id="IPR013217">
    <property type="entry name" value="Methyltransf_12"/>
</dbReference>
<dbReference type="InterPro" id="IPR016035">
    <property type="entry name" value="Acyl_Trfase/lysoPLipase"/>
</dbReference>
<keyword evidence="2" id="KW-0596">Phosphopantetheine</keyword>
<dbReference type="PANTHER" id="PTHR43775:SF37">
    <property type="entry name" value="SI:DKEY-61P9.11"/>
    <property type="match status" value="1"/>
</dbReference>
<dbReference type="Gene3D" id="1.10.1200.10">
    <property type="entry name" value="ACP-like"/>
    <property type="match status" value="1"/>
</dbReference>
<dbReference type="InterPro" id="IPR016039">
    <property type="entry name" value="Thiolase-like"/>
</dbReference>
<dbReference type="InterPro" id="IPR014031">
    <property type="entry name" value="Ketoacyl_synth_C"/>
</dbReference>
<dbReference type="Pfam" id="PF02801">
    <property type="entry name" value="Ketoacyl-synt_C"/>
    <property type="match status" value="1"/>
</dbReference>
<dbReference type="InterPro" id="IPR020843">
    <property type="entry name" value="ER"/>
</dbReference>
<dbReference type="SUPFAM" id="SSF55048">
    <property type="entry name" value="Probable ACP-binding domain of malonyl-CoA ACP transacylase"/>
    <property type="match status" value="1"/>
</dbReference>
<evidence type="ECO:0000256" key="1">
    <source>
        <dbReference type="ARBA" id="ARBA00004792"/>
    </source>
</evidence>
<dbReference type="PROSITE" id="PS52004">
    <property type="entry name" value="KS3_2"/>
    <property type="match status" value="1"/>
</dbReference>
<dbReference type="InterPro" id="IPR020806">
    <property type="entry name" value="PKS_PP-bd"/>
</dbReference>
<gene>
    <name evidence="14" type="ORF">GCM10010357_42670</name>
</gene>
<evidence type="ECO:0000256" key="10">
    <source>
        <dbReference type="SAM" id="MobiDB-lite"/>
    </source>
</evidence>
<keyword evidence="8" id="KW-0012">Acyltransferase</keyword>
<evidence type="ECO:0000256" key="6">
    <source>
        <dbReference type="ARBA" id="ARBA00023194"/>
    </source>
</evidence>
<protein>
    <submittedName>
        <fullName evidence="14">Type I polyketide synthase</fullName>
    </submittedName>
</protein>
<dbReference type="Pfam" id="PF14765">
    <property type="entry name" value="PS-DH"/>
    <property type="match status" value="1"/>
</dbReference>
<feature type="domain" description="PKS/mFAS DH" evidence="13">
    <location>
        <begin position="900"/>
        <end position="1170"/>
    </location>
</feature>
<evidence type="ECO:0000313" key="15">
    <source>
        <dbReference type="Proteomes" id="UP001500879"/>
    </source>
</evidence>
<accession>A0ABP3IQ79</accession>
<evidence type="ECO:0000256" key="5">
    <source>
        <dbReference type="ARBA" id="ARBA00022857"/>
    </source>
</evidence>
<keyword evidence="7" id="KW-0511">Multifunctional enzyme</keyword>
<dbReference type="SUPFAM" id="SSF51735">
    <property type="entry name" value="NAD(P)-binding Rossmann-fold domains"/>
    <property type="match status" value="3"/>
</dbReference>
<dbReference type="InterPro" id="IPR020841">
    <property type="entry name" value="PKS_Beta-ketoAc_synthase_dom"/>
</dbReference>
<evidence type="ECO:0000259" key="13">
    <source>
        <dbReference type="PROSITE" id="PS52019"/>
    </source>
</evidence>
<dbReference type="Pfam" id="PF00550">
    <property type="entry name" value="PP-binding"/>
    <property type="match status" value="1"/>
</dbReference>
<feature type="region of interest" description="C-terminal hotdog fold" evidence="9">
    <location>
        <begin position="1032"/>
        <end position="1170"/>
    </location>
</feature>
<dbReference type="Gene3D" id="3.10.129.110">
    <property type="entry name" value="Polyketide synthase dehydratase"/>
    <property type="match status" value="1"/>
</dbReference>
<feature type="region of interest" description="N-terminal hotdog fold" evidence="9">
    <location>
        <begin position="900"/>
        <end position="1018"/>
    </location>
</feature>
<dbReference type="InterPro" id="IPR011032">
    <property type="entry name" value="GroES-like_sf"/>
</dbReference>
<dbReference type="CDD" id="cd00833">
    <property type="entry name" value="PKS"/>
    <property type="match status" value="1"/>
</dbReference>
<dbReference type="InterPro" id="IPR013149">
    <property type="entry name" value="ADH-like_C"/>
</dbReference>
<evidence type="ECO:0000256" key="4">
    <source>
        <dbReference type="ARBA" id="ARBA00022679"/>
    </source>
</evidence>
<dbReference type="RefSeq" id="WP_344026780.1">
    <property type="nucleotide sequence ID" value="NZ_BAAABX010000048.1"/>
</dbReference>
<dbReference type="CDD" id="cd05195">
    <property type="entry name" value="enoyl_red"/>
    <property type="match status" value="1"/>
</dbReference>
<dbReference type="PROSITE" id="PS52019">
    <property type="entry name" value="PKS_MFAS_DH"/>
    <property type="match status" value="1"/>
</dbReference>
<dbReference type="EMBL" id="BAAABX010000048">
    <property type="protein sequence ID" value="GAA0416742.1"/>
    <property type="molecule type" value="Genomic_DNA"/>
</dbReference>
<dbReference type="CDD" id="cd02440">
    <property type="entry name" value="AdoMet_MTases"/>
    <property type="match status" value="1"/>
</dbReference>
<sequence>MPEPDAVAVVGVGCRLPGGIRSLDALWEVLAAGRDVIGEVPPERFDAREFTDAPGRGRPGRSYTAAGGFLADDPALFDADFFGLSPKEASRVDPQQRLMLECSVEALDDAGIDAALLAGGDTAVVVGTSTHDYFDLQQRRPATANAYSMSGGAATNTANRVSHFLDLRGPSLAVDTACSSALMAVHEACVMLRTGRSGLALAGGVSLLLGPGGFIGFSQASMLSPSGRCRPFSARADGFVRAEGAAVVVLKPLAAALADGDRVHAVVVASGANADGRTTGLSLPNARAQADLLRQVYAEAGIAPDEVAYVEAHGTGTPTGDPLECEALGVVLGRERTGPALPIGSVKSNLGHLEAAAGLAGLLKAVLVLREDRIPATLHALPPNEAIDFSGLGLAPVAEERPLAGTGRRVVGVNSFGFGGANVHAVLAAAPPAREGDRPGTSTPLLLSARTPAALADAARRWAEHLDATAPADLHDLGFTACRRRTLWGGHRMAVVAREPGEAARALRSLADGGPAEAGASGKAVGRGRVAFVFSGNGSQWYGMGRQLLAEEQPFAAEVAAVDDELTPLLGWSVLEEMARPGDPGQWRRTEVAQPLLFALQAGLAGALAARGVRPSAVTGHSVGEVAAAYCAGALDRAAACRVIAERSRAQARTAGSGRMAAVGLGAEEAGRLLEDPRWSGRLVVAGINSDHDVTVAGEDSALAALGVHLTGQEVFFRDLDLEYAFHSPAMDGVRTVLKDGLAGLVPRENHLTMVSTVTGAEVAGRDLDADHWWRNLREPIRFSRAVAALTDPGGCDVLVEIGPHPVLGPYLRSAAADAPEPVAVVPTLRRTSAGPAALDTAQARLLAVGAAVDWGEVFPVPGRVMTAPAHPWQREHHWNGSPSWWREDTADEEGPAAVHPLLGTRQRAPHPAWQRPLEPGGPIRPDGHGAGAAVVPLAAHLALALAAGRTVLDAPVEVTGLTVSGAPTAPAQLPVPESLLHCELSRDGQFTVATRQRPSGEWEEHARCRIRRLLRDRPPALDATAIAARLTGLITADDHYASCTRAGLHHTPAVRTLTGLRTGDAEVLAHYAAPAGEVTDEPALLDGILRAAAPLARSIPGDEAAHLPAEVAEVRCWQPLPAAGTVHVRTRTTADGQAVWDMTAADAHGTVALELLGVRGRTSEAGGIADAPRLTEVLRAAPLPGTPVPGVPLPAPAAVVDRCAAGLASLGERQDIHRYRRVLSWARLLSAHSTVAAVRELLPGCAEFTLDDLLQAGALPRHIRLLRALAGVAASCGALTATGRGWRPALDPDPRRVFQEAVRDVPEEIATFHAFGVAGRHLAAVLRGTKDPLELLLSGPDSVAARYYDANGTASHNNRIARLLVQSLVSDLPPGRPLRVLEAGAGTGSTTALLLPELPPASAHYTYTDVSTAFFPRARDRFRDFPSLDFRRLDLEADPGEQGFAEGSFDLVIASNVLHTTRDLAAALTRVGGLLADHGLLLALENHDSSLLTPVFGLLDSYWHATDTDLRPDGPLLAREAWPPLLERHGFTGTVQVCHPAEPARNAYSALLAARRPRPAPTAHQVAGGGRRCTALVAPLDTADPAFLLSALRTRIGPASVHDVADSTDPEQWARWLGQDSPSLEVVLLCAPDDGGPDDGAPVERTGRAVHGTAVLRAVALAARSLPPHCRVTLWLVVPGAADDGRCPPTGTGAGAALWGAARTLANECPGMRVRRVAMTGPGSTGGAGERLVTEILAGSDEDEILLTPHGRFVPRLVPPAPSRQPATGGPATPRTLTLSAPGPRYRLDWRPSVPPVPGPGEIVVEVGAAGLNYRDVLAATALVALPATAPGLEYAGTVTAVGPGVDTPAPGDRVLGLAPGSLGTHVRGRADRAIAVPPHLSLTEAATVPAAFLTVQHALGHLARLRAGETVLVHGGAGGVGLAAVQYAQRVGARVVATAGTPAKRDLLRLLGVEHVLPSRGLRFADRVRDLTGGEGVDVVLNSLAGEALVRSLELLGHDGRFIELGKRDFLADTSLPTAAFDRGLSFFAFDILPWCDRADEVADGHLAAIGEALRNGAYRPLPHRVFPAGQVHEAFTCLQHSRHTGKLVVSLEDPAPPSPPSAPPALDPRATYLVTGGLGGFGAATAAHLAARGARHLTLVGRRGIRTPEAPALLAELARQGVEVAVHAADAADAAAMRTVMAGIDAAQRRLAGVVHAAMVLDDAPLEELTDDRVRAVLDAKMTAGLVLDDLTRHRDLDFFVVHSSVAGLLGNMHQAPYAAANTALEALVRERRRAGLPGLAVQWGTIGGTGHVHRARRTGRTVAPLCADDLTVGEALSALDALLADPGAEVVMVGRIDWGRAGRLLYSLSAPRTGALLPDEAPPDDAATAPDRGDRDGTMEVLTGLLARVLQTTADRVDPQRPLDDLGVDSLMASEFATLVRQRLGCALPTTELLGGTSLTTLADRVLAHHDAVGPPPVR</sequence>
<dbReference type="SMART" id="SM00826">
    <property type="entry name" value="PKS_DH"/>
    <property type="match status" value="1"/>
</dbReference>
<evidence type="ECO:0000313" key="14">
    <source>
        <dbReference type="EMBL" id="GAA0416742.1"/>
    </source>
</evidence>
<evidence type="ECO:0000256" key="9">
    <source>
        <dbReference type="PROSITE-ProRule" id="PRU01363"/>
    </source>
</evidence>
<dbReference type="SMART" id="SM00827">
    <property type="entry name" value="PKS_AT"/>
    <property type="match status" value="1"/>
</dbReference>
<name>A0ABP3IQ79_9ACTN</name>
<keyword evidence="6" id="KW-0045">Antibiotic biosynthesis</keyword>
<keyword evidence="15" id="KW-1185">Reference proteome</keyword>
<dbReference type="Proteomes" id="UP001500879">
    <property type="component" value="Unassembled WGS sequence"/>
</dbReference>
<dbReference type="Gene3D" id="3.30.70.3290">
    <property type="match status" value="1"/>
</dbReference>
<feature type="region of interest" description="Disordered" evidence="10">
    <location>
        <begin position="2359"/>
        <end position="2380"/>
    </location>
</feature>
<dbReference type="InterPro" id="IPR014030">
    <property type="entry name" value="Ketoacyl_synth_N"/>
</dbReference>
<dbReference type="InterPro" id="IPR014043">
    <property type="entry name" value="Acyl_transferase_dom"/>
</dbReference>
<dbReference type="Pfam" id="PF00698">
    <property type="entry name" value="Acyl_transf_1"/>
    <property type="match status" value="1"/>
</dbReference>
<dbReference type="Pfam" id="PF00109">
    <property type="entry name" value="ketoacyl-synt"/>
    <property type="match status" value="1"/>
</dbReference>
<dbReference type="PROSITE" id="PS50075">
    <property type="entry name" value="CARRIER"/>
    <property type="match status" value="1"/>
</dbReference>
<dbReference type="SMART" id="SM00823">
    <property type="entry name" value="PKS_PP"/>
    <property type="match status" value="1"/>
</dbReference>
<dbReference type="SUPFAM" id="SSF52151">
    <property type="entry name" value="FabD/lysophospholipase-like"/>
    <property type="match status" value="1"/>
</dbReference>
<dbReference type="InterPro" id="IPR009081">
    <property type="entry name" value="PP-bd_ACP"/>
</dbReference>
<dbReference type="Pfam" id="PF16197">
    <property type="entry name" value="KAsynt_C_assoc"/>
    <property type="match status" value="1"/>
</dbReference>
<dbReference type="Gene3D" id="3.40.50.150">
    <property type="entry name" value="Vaccinia Virus protein VP39"/>
    <property type="match status" value="1"/>
</dbReference>
<evidence type="ECO:0000256" key="3">
    <source>
        <dbReference type="ARBA" id="ARBA00022553"/>
    </source>
</evidence>
<comment type="pathway">
    <text evidence="1">Antibiotic biosynthesis.</text>
</comment>
<dbReference type="Gene3D" id="3.40.366.10">
    <property type="entry name" value="Malonyl-Coenzyme A Acyl Carrier Protein, domain 2"/>
    <property type="match status" value="1"/>
</dbReference>
<dbReference type="SUPFAM" id="SSF50129">
    <property type="entry name" value="GroES-like"/>
    <property type="match status" value="1"/>
</dbReference>
<dbReference type="InterPro" id="IPR018201">
    <property type="entry name" value="Ketoacyl_synth_AS"/>
</dbReference>
<dbReference type="InterPro" id="IPR020807">
    <property type="entry name" value="PKS_DH"/>
</dbReference>
<evidence type="ECO:0000256" key="7">
    <source>
        <dbReference type="ARBA" id="ARBA00023268"/>
    </source>
</evidence>
<dbReference type="Gene3D" id="3.40.47.10">
    <property type="match status" value="1"/>
</dbReference>
<dbReference type="InterPro" id="IPR049900">
    <property type="entry name" value="PKS_mFAS_DH"/>
</dbReference>
<keyword evidence="3" id="KW-0597">Phosphoprotein</keyword>
<dbReference type="InterPro" id="IPR013968">
    <property type="entry name" value="PKS_KR"/>
</dbReference>
<dbReference type="SUPFAM" id="SSF53901">
    <property type="entry name" value="Thiolase-like"/>
    <property type="match status" value="1"/>
</dbReference>
<dbReference type="Gene3D" id="3.40.50.720">
    <property type="entry name" value="NAD(P)-binding Rossmann-like Domain"/>
    <property type="match status" value="3"/>
</dbReference>
<dbReference type="Pfam" id="PF00107">
    <property type="entry name" value="ADH_zinc_N"/>
    <property type="match status" value="1"/>
</dbReference>
<comment type="caution">
    <text evidence="14">The sequence shown here is derived from an EMBL/GenBank/DDBJ whole genome shotgun (WGS) entry which is preliminary data.</text>
</comment>
<keyword evidence="5" id="KW-0521">NADP</keyword>
<dbReference type="SMART" id="SM00822">
    <property type="entry name" value="PKS_KR"/>
    <property type="match status" value="1"/>
</dbReference>
<dbReference type="InterPro" id="IPR032821">
    <property type="entry name" value="PKS_assoc"/>
</dbReference>
<evidence type="ECO:0000256" key="2">
    <source>
        <dbReference type="ARBA" id="ARBA00022450"/>
    </source>
</evidence>
<reference evidence="15" key="1">
    <citation type="journal article" date="2019" name="Int. J. Syst. Evol. Microbiol.">
        <title>The Global Catalogue of Microorganisms (GCM) 10K type strain sequencing project: providing services to taxonomists for standard genome sequencing and annotation.</title>
        <authorList>
            <consortium name="The Broad Institute Genomics Platform"/>
            <consortium name="The Broad Institute Genome Sequencing Center for Infectious Disease"/>
            <person name="Wu L."/>
            <person name="Ma J."/>
        </authorList>
    </citation>
    <scope>NUCLEOTIDE SEQUENCE [LARGE SCALE GENOMIC DNA]</scope>
    <source>
        <strain evidence="15">JCM 4788</strain>
    </source>
</reference>
<dbReference type="InterPro" id="IPR001227">
    <property type="entry name" value="Ac_transferase_dom_sf"/>
</dbReference>